<dbReference type="SUPFAM" id="SSF53756">
    <property type="entry name" value="UDP-Glycosyltransferase/glycogen phosphorylase"/>
    <property type="match status" value="1"/>
</dbReference>
<keyword evidence="5" id="KW-0802">TPR repeat</keyword>
<dbReference type="PANTHER" id="PTHR44835">
    <property type="entry name" value="UDP-N-ACETYLGLUCOSAMINE--PEPTIDE N-ACETYLGLUCOSAMINYLTRANSFERASE SPINDLY-RELATED"/>
    <property type="match status" value="1"/>
</dbReference>
<feature type="domain" description="O-GlcNAc transferase C-terminal" evidence="7">
    <location>
        <begin position="379"/>
        <end position="473"/>
    </location>
</feature>
<keyword evidence="2" id="KW-0328">Glycosyltransferase</keyword>
<keyword evidence="4" id="KW-0677">Repeat</keyword>
<dbReference type="Pfam" id="PF13844">
    <property type="entry name" value="Glyco_transf_41"/>
    <property type="match status" value="1"/>
</dbReference>
<evidence type="ECO:0000256" key="4">
    <source>
        <dbReference type="ARBA" id="ARBA00022737"/>
    </source>
</evidence>
<evidence type="ECO:0000256" key="3">
    <source>
        <dbReference type="ARBA" id="ARBA00022679"/>
    </source>
</evidence>
<dbReference type="InterPro" id="IPR029489">
    <property type="entry name" value="OGT/SEC/SPY_C"/>
</dbReference>
<reference evidence="8" key="1">
    <citation type="submission" date="2020-07" db="EMBL/GenBank/DDBJ databases">
        <title>Huge and variable diversity of episymbiotic CPR bacteria and DPANN archaea in groundwater ecosystems.</title>
        <authorList>
            <person name="He C.Y."/>
            <person name="Keren R."/>
            <person name="Whittaker M."/>
            <person name="Farag I.F."/>
            <person name="Doudna J."/>
            <person name="Cate J.H.D."/>
            <person name="Banfield J.F."/>
        </authorList>
    </citation>
    <scope>NUCLEOTIDE SEQUENCE</scope>
    <source>
        <strain evidence="8">NC_groundwater_17_Pr7_B-0.1um_64_12</strain>
    </source>
</reference>
<keyword evidence="3" id="KW-0808">Transferase</keyword>
<organism evidence="8 9">
    <name type="scientific">Fimbriimonas ginsengisoli</name>
    <dbReference type="NCBI Taxonomy" id="1005039"/>
    <lineage>
        <taxon>Bacteria</taxon>
        <taxon>Bacillati</taxon>
        <taxon>Armatimonadota</taxon>
        <taxon>Fimbriimonadia</taxon>
        <taxon>Fimbriimonadales</taxon>
        <taxon>Fimbriimonadaceae</taxon>
        <taxon>Fimbriimonas</taxon>
    </lineage>
</organism>
<sequence>MLPPEATDWPPAKPAYRPLLSDPGGEAPPKDRMLALFDRLSQLDGRYDDAIECLSEGATVAHRLQRIWTPFSYSKDEDIDRWRAHFLAALADFETTGYDPHEAYDALAQMHTFNVAYQGRDVLPLLKPFGQLVHRVAAHVAPDLVEPIEPKGRHGKIRVGYISHNLFGNHASRWARGWARSHADDFEVYAFNIGNTTDEVTADWQNIADYYYSMPRRPAAGARFIRDLELDALVFTDLGMNGRSYQYAGFRLAPVQCTAWGHPVSSGLPTIDYYLSSDLMEPPGAEGHYSECLVRLPESGLCYPRPTGTPSELGRSELGLTNKGPLVVLCQNTMKFLPQWDFLYAGIAERLRVPLVAVESIVRSANEELRTRMQRLGVKVVWIPRIRHNGHYLRLLQLADVSLDPPGWSGGNTTIETLLMGTPVVTLPGEFMRGNHSMAFHQIAGVPGLIAKDPEDYVDLACDFERQLEAMKGLNLDALFDDLRPVRALDDFLRQATRA</sequence>
<evidence type="ECO:0000313" key="9">
    <source>
        <dbReference type="Proteomes" id="UP000727962"/>
    </source>
</evidence>
<evidence type="ECO:0000313" key="8">
    <source>
        <dbReference type="EMBL" id="MBI1757599.1"/>
    </source>
</evidence>
<name>A0A931LWN0_FIMGI</name>
<dbReference type="EMBL" id="JACOSL010000066">
    <property type="protein sequence ID" value="MBI1757599.1"/>
    <property type="molecule type" value="Genomic_DNA"/>
</dbReference>
<proteinExistence type="predicted"/>
<evidence type="ECO:0000256" key="1">
    <source>
        <dbReference type="ARBA" id="ARBA00004922"/>
    </source>
</evidence>
<dbReference type="Gene3D" id="3.40.50.11380">
    <property type="match status" value="1"/>
</dbReference>
<dbReference type="Proteomes" id="UP000727962">
    <property type="component" value="Unassembled WGS sequence"/>
</dbReference>
<comment type="pathway">
    <text evidence="1">Protein modification; protein glycosylation.</text>
</comment>
<dbReference type="Gene3D" id="3.40.50.2000">
    <property type="entry name" value="Glycogen Phosphorylase B"/>
    <property type="match status" value="1"/>
</dbReference>
<dbReference type="AlphaFoldDB" id="A0A931LWN0"/>
<feature type="region of interest" description="Disordered" evidence="6">
    <location>
        <begin position="1"/>
        <end position="25"/>
    </location>
</feature>
<dbReference type="PANTHER" id="PTHR44835:SF1">
    <property type="entry name" value="PROTEIN O-GLCNAC TRANSFERASE"/>
    <property type="match status" value="1"/>
</dbReference>
<evidence type="ECO:0000256" key="2">
    <source>
        <dbReference type="ARBA" id="ARBA00022676"/>
    </source>
</evidence>
<evidence type="ECO:0000259" key="7">
    <source>
        <dbReference type="Pfam" id="PF13844"/>
    </source>
</evidence>
<comment type="caution">
    <text evidence="8">The sequence shown here is derived from an EMBL/GenBank/DDBJ whole genome shotgun (WGS) entry which is preliminary data.</text>
</comment>
<accession>A0A931LWN0</accession>
<gene>
    <name evidence="8" type="ORF">HYR64_10900</name>
</gene>
<evidence type="ECO:0000256" key="6">
    <source>
        <dbReference type="SAM" id="MobiDB-lite"/>
    </source>
</evidence>
<evidence type="ECO:0000256" key="5">
    <source>
        <dbReference type="ARBA" id="ARBA00022803"/>
    </source>
</evidence>
<dbReference type="GO" id="GO:0016757">
    <property type="term" value="F:glycosyltransferase activity"/>
    <property type="evidence" value="ECO:0007669"/>
    <property type="project" value="UniProtKB-KW"/>
</dbReference>
<protein>
    <recommendedName>
        <fullName evidence="7">O-GlcNAc transferase C-terminal domain-containing protein</fullName>
    </recommendedName>
</protein>
<dbReference type="InterPro" id="IPR051939">
    <property type="entry name" value="Glycosyltr_41/O-GlcNAc_trsf"/>
</dbReference>